<feature type="chain" id="PRO_5047414848" evidence="3">
    <location>
        <begin position="30"/>
        <end position="443"/>
    </location>
</feature>
<evidence type="ECO:0000256" key="1">
    <source>
        <dbReference type="ARBA" id="ARBA00010062"/>
    </source>
</evidence>
<dbReference type="PANTHER" id="PTHR47235:SF1">
    <property type="entry name" value="BLR6548 PROTEIN"/>
    <property type="match status" value="1"/>
</dbReference>
<evidence type="ECO:0000313" key="6">
    <source>
        <dbReference type="Proteomes" id="UP001260715"/>
    </source>
</evidence>
<feature type="signal peptide" evidence="3">
    <location>
        <begin position="1"/>
        <end position="29"/>
    </location>
</feature>
<evidence type="ECO:0000256" key="2">
    <source>
        <dbReference type="ARBA" id="ARBA00022729"/>
    </source>
</evidence>
<dbReference type="EMBL" id="JAVDSJ010000001">
    <property type="protein sequence ID" value="MDR6582601.1"/>
    <property type="molecule type" value="Genomic_DNA"/>
</dbReference>
<dbReference type="Proteomes" id="UP001260715">
    <property type="component" value="Unassembled WGS sequence"/>
</dbReference>
<dbReference type="RefSeq" id="WP_182992086.1">
    <property type="nucleotide sequence ID" value="NZ_CP049139.1"/>
</dbReference>
<keyword evidence="2 3" id="KW-0732">Signal</keyword>
<dbReference type="Gene3D" id="3.40.50.2300">
    <property type="match status" value="2"/>
</dbReference>
<dbReference type="Pfam" id="PF13458">
    <property type="entry name" value="Peripla_BP_6"/>
    <property type="match status" value="1"/>
</dbReference>
<keyword evidence="6" id="KW-1185">Reference proteome</keyword>
<evidence type="ECO:0000259" key="4">
    <source>
        <dbReference type="Pfam" id="PF13458"/>
    </source>
</evidence>
<dbReference type="InterPro" id="IPR028082">
    <property type="entry name" value="Peripla_BP_I"/>
</dbReference>
<comment type="caution">
    <text evidence="5">The sequence shown here is derived from an EMBL/GenBank/DDBJ whole genome shotgun (WGS) entry which is preliminary data.</text>
</comment>
<dbReference type="InterPro" id="IPR028081">
    <property type="entry name" value="Leu-bd"/>
</dbReference>
<gene>
    <name evidence="5" type="ORF">J2W50_000776</name>
</gene>
<dbReference type="CDD" id="cd06334">
    <property type="entry name" value="PBP1_ABC_ligand_binding-like"/>
    <property type="match status" value="1"/>
</dbReference>
<comment type="similarity">
    <text evidence="1">Belongs to the leucine-binding protein family.</text>
</comment>
<organism evidence="5 6">
    <name type="scientific">Herbaspirillum frisingense</name>
    <dbReference type="NCBI Taxonomy" id="92645"/>
    <lineage>
        <taxon>Bacteria</taxon>
        <taxon>Pseudomonadati</taxon>
        <taxon>Pseudomonadota</taxon>
        <taxon>Betaproteobacteria</taxon>
        <taxon>Burkholderiales</taxon>
        <taxon>Oxalobacteraceae</taxon>
        <taxon>Herbaspirillum</taxon>
    </lineage>
</organism>
<reference evidence="5 6" key="1">
    <citation type="submission" date="2023-07" db="EMBL/GenBank/DDBJ databases">
        <title>Sorghum-associated microbial communities from plants grown in Nebraska, USA.</title>
        <authorList>
            <person name="Schachtman D."/>
        </authorList>
    </citation>
    <scope>NUCLEOTIDE SEQUENCE [LARGE SCALE GENOMIC DNA]</scope>
    <source>
        <strain evidence="5 6">596</strain>
    </source>
</reference>
<protein>
    <submittedName>
        <fullName evidence="5">Branched-chain amino acid transport system substrate-binding protein</fullName>
    </submittedName>
</protein>
<dbReference type="SUPFAM" id="SSF53822">
    <property type="entry name" value="Periplasmic binding protein-like I"/>
    <property type="match status" value="1"/>
</dbReference>
<evidence type="ECO:0000256" key="3">
    <source>
        <dbReference type="SAM" id="SignalP"/>
    </source>
</evidence>
<name>A0ABU1P9L3_9BURK</name>
<sequence length="443" mass="48154">MKTMKHLRQLVLATACAAGLLSAAPPALAQTNDQFIAIPSYRVGPYGTNGQSYYGGYVDYLNYVNLKEGGVNGVKLSWEECETEYNNAKGVECYERMKNKNTVTHGTAINPMATGISYALIDKTAEDKVPLVMIGYGRTDAVDGSVFPYAFPLVTTYQMQVSAIVKYLAGKNNGSLAGKKIVFLYHDSAYGKEPIVALQAESSIGKFKLVEIPVAHPGNEQGAQWLRIRQENPDYVIFWGWGVMNQTALKAAQKVGYPRDKIVGSWWAGSEEDTIPAGEAAKGYLSATWNVAGKDVPVIADIDKVVYGAGKGNMQDKNKLGSILYNRGVSAAIATVEAVRTAQDKYGKGKVMSGEQVRWGFENLNITDARLKALGATGLLPEIKTSCDNHEGSGKVKIQQWDGSKWVLVSDWIEGNKNLIHPLFKASAAKYAKEKGITPACMK</sequence>
<feature type="domain" description="Leucine-binding protein" evidence="4">
    <location>
        <begin position="36"/>
        <end position="403"/>
    </location>
</feature>
<proteinExistence type="inferred from homology"/>
<dbReference type="PANTHER" id="PTHR47235">
    <property type="entry name" value="BLR6548 PROTEIN"/>
    <property type="match status" value="1"/>
</dbReference>
<evidence type="ECO:0000313" key="5">
    <source>
        <dbReference type="EMBL" id="MDR6582601.1"/>
    </source>
</evidence>
<accession>A0ABU1P9L3</accession>